<gene>
    <name evidence="2" type="ORF">MKZ38_008880</name>
</gene>
<dbReference type="EMBL" id="JAKWBI020000063">
    <property type="protein sequence ID" value="KAJ2904069.1"/>
    <property type="molecule type" value="Genomic_DNA"/>
</dbReference>
<name>A0AAD5RVJ1_9PEZI</name>
<proteinExistence type="predicted"/>
<protein>
    <submittedName>
        <fullName evidence="2">Uncharacterized protein</fullName>
    </submittedName>
</protein>
<dbReference type="Proteomes" id="UP001201980">
    <property type="component" value="Unassembled WGS sequence"/>
</dbReference>
<accession>A0AAD5RVJ1</accession>
<sequence length="251" mass="27538">MYKIIPTPRIFDKPGSYGIGNGRRPDFLFTVWSTAKIRNGQDSNSILAGYQNRFARVDPIITLNGIKNTKSRNIVRDDLAAQGHLPARIYNALPPTTGPVDQNTHFVISSHNGPVGVRISGLDNVVVNQPAYSQEEGQEGPAYSASAGENGGEDEEEIRSKNGGKTDINLRESSMGRGLAAQGVSRPRAHVRFFPSQHPGYGERDMHADDARNGATYIVTVEQWGRYIQAARDARRQEDKAWESISVGAAY</sequence>
<keyword evidence="3" id="KW-1185">Reference proteome</keyword>
<evidence type="ECO:0000313" key="3">
    <source>
        <dbReference type="Proteomes" id="UP001201980"/>
    </source>
</evidence>
<feature type="region of interest" description="Disordered" evidence="1">
    <location>
        <begin position="132"/>
        <end position="170"/>
    </location>
</feature>
<comment type="caution">
    <text evidence="2">The sequence shown here is derived from an EMBL/GenBank/DDBJ whole genome shotgun (WGS) entry which is preliminary data.</text>
</comment>
<reference evidence="2" key="1">
    <citation type="submission" date="2022-07" db="EMBL/GenBank/DDBJ databases">
        <title>Draft genome sequence of Zalerion maritima ATCC 34329, a (micro)plastics degrading marine fungus.</title>
        <authorList>
            <person name="Paco A."/>
            <person name="Goncalves M.F.M."/>
            <person name="Rocha-Santos T.A.P."/>
            <person name="Alves A."/>
        </authorList>
    </citation>
    <scope>NUCLEOTIDE SEQUENCE</scope>
    <source>
        <strain evidence="2">ATCC 34329</strain>
    </source>
</reference>
<organism evidence="2 3">
    <name type="scientific">Zalerion maritima</name>
    <dbReference type="NCBI Taxonomy" id="339359"/>
    <lineage>
        <taxon>Eukaryota</taxon>
        <taxon>Fungi</taxon>
        <taxon>Dikarya</taxon>
        <taxon>Ascomycota</taxon>
        <taxon>Pezizomycotina</taxon>
        <taxon>Sordariomycetes</taxon>
        <taxon>Lulworthiomycetidae</taxon>
        <taxon>Lulworthiales</taxon>
        <taxon>Lulworthiaceae</taxon>
        <taxon>Zalerion</taxon>
    </lineage>
</organism>
<dbReference type="AlphaFoldDB" id="A0AAD5RVJ1"/>
<evidence type="ECO:0000256" key="1">
    <source>
        <dbReference type="SAM" id="MobiDB-lite"/>
    </source>
</evidence>
<evidence type="ECO:0000313" key="2">
    <source>
        <dbReference type="EMBL" id="KAJ2904069.1"/>
    </source>
</evidence>